<dbReference type="Gene3D" id="3.40.50.2300">
    <property type="match status" value="1"/>
</dbReference>
<name>A0A1Y6CU23_9BACT</name>
<reference evidence="5" key="1">
    <citation type="submission" date="2017-04" db="EMBL/GenBank/DDBJ databases">
        <authorList>
            <person name="Varghese N."/>
            <person name="Submissions S."/>
        </authorList>
    </citation>
    <scope>NUCLEOTIDE SEQUENCE [LARGE SCALE GENOMIC DNA]</scope>
    <source>
        <strain evidence="5">RKEM611</strain>
    </source>
</reference>
<evidence type="ECO:0000259" key="3">
    <source>
        <dbReference type="PROSITE" id="PS50110"/>
    </source>
</evidence>
<dbReference type="InterPro" id="IPR001789">
    <property type="entry name" value="Sig_transdc_resp-reg_receiver"/>
</dbReference>
<dbReference type="PANTHER" id="PTHR44591">
    <property type="entry name" value="STRESS RESPONSE REGULATOR PROTEIN 1"/>
    <property type="match status" value="1"/>
</dbReference>
<dbReference type="GO" id="GO:0000160">
    <property type="term" value="P:phosphorelay signal transduction system"/>
    <property type="evidence" value="ECO:0007669"/>
    <property type="project" value="InterPro"/>
</dbReference>
<evidence type="ECO:0000256" key="1">
    <source>
        <dbReference type="ARBA" id="ARBA00022553"/>
    </source>
</evidence>
<dbReference type="Pfam" id="PF00072">
    <property type="entry name" value="Response_reg"/>
    <property type="match status" value="1"/>
</dbReference>
<protein>
    <submittedName>
        <fullName evidence="4">Response regulator receiver domain-containing protein</fullName>
    </submittedName>
</protein>
<evidence type="ECO:0000313" key="5">
    <source>
        <dbReference type="Proteomes" id="UP000192907"/>
    </source>
</evidence>
<dbReference type="InterPro" id="IPR050595">
    <property type="entry name" value="Bact_response_regulator"/>
</dbReference>
<evidence type="ECO:0000256" key="2">
    <source>
        <dbReference type="PROSITE-ProRule" id="PRU00169"/>
    </source>
</evidence>
<dbReference type="PANTHER" id="PTHR44591:SF3">
    <property type="entry name" value="RESPONSE REGULATORY DOMAIN-CONTAINING PROTEIN"/>
    <property type="match status" value="1"/>
</dbReference>
<dbReference type="OrthoDB" id="5292972at2"/>
<dbReference type="CDD" id="cd00156">
    <property type="entry name" value="REC"/>
    <property type="match status" value="1"/>
</dbReference>
<dbReference type="InterPro" id="IPR011006">
    <property type="entry name" value="CheY-like_superfamily"/>
</dbReference>
<dbReference type="Proteomes" id="UP000192907">
    <property type="component" value="Unassembled WGS sequence"/>
</dbReference>
<dbReference type="SMART" id="SM00448">
    <property type="entry name" value="REC"/>
    <property type="match status" value="1"/>
</dbReference>
<gene>
    <name evidence="4" type="ORF">SAMN06296036_1315</name>
</gene>
<keyword evidence="1 2" id="KW-0597">Phosphoprotein</keyword>
<proteinExistence type="predicted"/>
<dbReference type="EMBL" id="FWZT01000031">
    <property type="protein sequence ID" value="SMF77151.1"/>
    <property type="molecule type" value="Genomic_DNA"/>
</dbReference>
<dbReference type="SUPFAM" id="SSF52172">
    <property type="entry name" value="CheY-like"/>
    <property type="match status" value="1"/>
</dbReference>
<sequence>MANDTSNMRIAVIDDEADLLDMYTWELIDHGFKPESFISSVEGQKSILEGNFDLIISDVRMPSLNGLLLLQSIQAEMKHPPPFIFVTGYSKYHRDELIEAGAKEVFMKPIDVEKIVKWIDNYFDNKKAS</sequence>
<dbReference type="RefSeq" id="WP_132325215.1">
    <property type="nucleotide sequence ID" value="NZ_FWZT01000031.1"/>
</dbReference>
<feature type="modified residue" description="4-aspartylphosphate" evidence="2">
    <location>
        <position position="58"/>
    </location>
</feature>
<organism evidence="4 5">
    <name type="scientific">Pseudobacteriovorax antillogorgiicola</name>
    <dbReference type="NCBI Taxonomy" id="1513793"/>
    <lineage>
        <taxon>Bacteria</taxon>
        <taxon>Pseudomonadati</taxon>
        <taxon>Bdellovibrionota</taxon>
        <taxon>Oligoflexia</taxon>
        <taxon>Oligoflexales</taxon>
        <taxon>Pseudobacteriovoracaceae</taxon>
        <taxon>Pseudobacteriovorax</taxon>
    </lineage>
</organism>
<dbReference type="PROSITE" id="PS50110">
    <property type="entry name" value="RESPONSE_REGULATORY"/>
    <property type="match status" value="1"/>
</dbReference>
<dbReference type="AlphaFoldDB" id="A0A1Y6CU23"/>
<keyword evidence="5" id="KW-1185">Reference proteome</keyword>
<feature type="domain" description="Response regulatory" evidence="3">
    <location>
        <begin position="9"/>
        <end position="123"/>
    </location>
</feature>
<accession>A0A1Y6CU23</accession>
<evidence type="ECO:0000313" key="4">
    <source>
        <dbReference type="EMBL" id="SMF77151.1"/>
    </source>
</evidence>
<dbReference type="STRING" id="1513793.SAMN06296036_1315"/>